<dbReference type="EMBL" id="JARJLG010000026">
    <property type="protein sequence ID" value="KAJ7769167.1"/>
    <property type="molecule type" value="Genomic_DNA"/>
</dbReference>
<keyword evidence="3" id="KW-1185">Reference proteome</keyword>
<evidence type="ECO:0000259" key="1">
    <source>
        <dbReference type="PROSITE" id="PS51186"/>
    </source>
</evidence>
<organism evidence="2 3">
    <name type="scientific">Mycena maculata</name>
    <dbReference type="NCBI Taxonomy" id="230809"/>
    <lineage>
        <taxon>Eukaryota</taxon>
        <taxon>Fungi</taxon>
        <taxon>Dikarya</taxon>
        <taxon>Basidiomycota</taxon>
        <taxon>Agaricomycotina</taxon>
        <taxon>Agaricomycetes</taxon>
        <taxon>Agaricomycetidae</taxon>
        <taxon>Agaricales</taxon>
        <taxon>Marasmiineae</taxon>
        <taxon>Mycenaceae</taxon>
        <taxon>Mycena</taxon>
    </lineage>
</organism>
<dbReference type="Proteomes" id="UP001215280">
    <property type="component" value="Unassembled WGS sequence"/>
</dbReference>
<proteinExistence type="predicted"/>
<evidence type="ECO:0000313" key="3">
    <source>
        <dbReference type="Proteomes" id="UP001215280"/>
    </source>
</evidence>
<feature type="domain" description="N-acetyltransferase" evidence="1">
    <location>
        <begin position="1"/>
        <end position="96"/>
    </location>
</feature>
<evidence type="ECO:0000313" key="2">
    <source>
        <dbReference type="EMBL" id="KAJ7769167.1"/>
    </source>
</evidence>
<dbReference type="AlphaFoldDB" id="A0AAD7NNK8"/>
<dbReference type="PROSITE" id="PS51186">
    <property type="entry name" value="GNAT"/>
    <property type="match status" value="1"/>
</dbReference>
<comment type="caution">
    <text evidence="2">The sequence shown here is derived from an EMBL/GenBank/DDBJ whole genome shotgun (WGS) entry which is preliminary data.</text>
</comment>
<name>A0AAD7NNK8_9AGAR</name>
<dbReference type="CDD" id="cd04301">
    <property type="entry name" value="NAT_SF"/>
    <property type="match status" value="1"/>
</dbReference>
<dbReference type="SUPFAM" id="SSF55729">
    <property type="entry name" value="Acyl-CoA N-acyltransferases (Nat)"/>
    <property type="match status" value="1"/>
</dbReference>
<accession>A0AAD7NNK8</accession>
<dbReference type="GO" id="GO:0016747">
    <property type="term" value="F:acyltransferase activity, transferring groups other than amino-acyl groups"/>
    <property type="evidence" value="ECO:0007669"/>
    <property type="project" value="InterPro"/>
</dbReference>
<dbReference type="Pfam" id="PF13508">
    <property type="entry name" value="Acetyltransf_7"/>
    <property type="match status" value="1"/>
</dbReference>
<dbReference type="InterPro" id="IPR000182">
    <property type="entry name" value="GNAT_dom"/>
</dbReference>
<gene>
    <name evidence="2" type="ORF">DFH07DRAFT_807080</name>
</gene>
<dbReference type="InterPro" id="IPR016181">
    <property type="entry name" value="Acyl_CoA_acyltransferase"/>
</dbReference>
<sequence>MLHAQITLLFVHPSFHCHGIGAMLLDHAKQHVAVGLNINGLSGISAGEVLLEVRCFEKNPRALKFYERGGFVRRVGAEEWREQVQEYLALLVWLKL</sequence>
<dbReference type="Gene3D" id="3.40.630.30">
    <property type="match status" value="1"/>
</dbReference>
<protein>
    <recommendedName>
        <fullName evidence="1">N-acetyltransferase domain-containing protein</fullName>
    </recommendedName>
</protein>
<reference evidence="2" key="1">
    <citation type="submission" date="2023-03" db="EMBL/GenBank/DDBJ databases">
        <title>Massive genome expansion in bonnet fungi (Mycena s.s.) driven by repeated elements and novel gene families across ecological guilds.</title>
        <authorList>
            <consortium name="Lawrence Berkeley National Laboratory"/>
            <person name="Harder C.B."/>
            <person name="Miyauchi S."/>
            <person name="Viragh M."/>
            <person name="Kuo A."/>
            <person name="Thoen E."/>
            <person name="Andreopoulos B."/>
            <person name="Lu D."/>
            <person name="Skrede I."/>
            <person name="Drula E."/>
            <person name="Henrissat B."/>
            <person name="Morin E."/>
            <person name="Kohler A."/>
            <person name="Barry K."/>
            <person name="LaButti K."/>
            <person name="Morin E."/>
            <person name="Salamov A."/>
            <person name="Lipzen A."/>
            <person name="Mereny Z."/>
            <person name="Hegedus B."/>
            <person name="Baldrian P."/>
            <person name="Stursova M."/>
            <person name="Weitz H."/>
            <person name="Taylor A."/>
            <person name="Grigoriev I.V."/>
            <person name="Nagy L.G."/>
            <person name="Martin F."/>
            <person name="Kauserud H."/>
        </authorList>
    </citation>
    <scope>NUCLEOTIDE SEQUENCE</scope>
    <source>
        <strain evidence="2">CBHHK188m</strain>
    </source>
</reference>